<dbReference type="GO" id="GO:0022857">
    <property type="term" value="F:transmembrane transporter activity"/>
    <property type="evidence" value="ECO:0007669"/>
    <property type="project" value="InterPro"/>
</dbReference>
<evidence type="ECO:0000256" key="3">
    <source>
        <dbReference type="ARBA" id="ARBA00022989"/>
    </source>
</evidence>
<evidence type="ECO:0000256" key="5">
    <source>
        <dbReference type="SAM" id="MobiDB-lite"/>
    </source>
</evidence>
<feature type="transmembrane region" description="Helical" evidence="6">
    <location>
        <begin position="512"/>
        <end position="532"/>
    </location>
</feature>
<keyword evidence="3 6" id="KW-1133">Transmembrane helix</keyword>
<gene>
    <name evidence="9" type="primary">LOC106152252</name>
</gene>
<evidence type="ECO:0000256" key="4">
    <source>
        <dbReference type="ARBA" id="ARBA00023136"/>
    </source>
</evidence>
<feature type="transmembrane region" description="Helical" evidence="6">
    <location>
        <begin position="396"/>
        <end position="417"/>
    </location>
</feature>
<evidence type="ECO:0000259" key="7">
    <source>
        <dbReference type="PROSITE" id="PS50850"/>
    </source>
</evidence>
<feature type="transmembrane region" description="Helical" evidence="6">
    <location>
        <begin position="364"/>
        <end position="384"/>
    </location>
</feature>
<sequence>MHLDEFLKVVGEFGPYQKRQYVLVCLVSSYAAVVIFSLVFFSVAPEHHCTIPAAYKELSQKFYGKNVSEEKIYNMSIPWVEGKNGIFERSSCFLISLKNYENNSSIGNATIPLNTSVADAFEQKFSVDNQTFEACPEGRTYSQKTYASTIVSEFDLKCENEWQISFSKSMLFIGKLVGDLLSGMVCDRFGRRPTFLVSMFLSLVVGVLLALSPVMAVYTTALFILGFLNPFYYLSVFTLGLEFTGAGKRNITGFVLHIFFGVGTFYVVLFAYFIRNWRHLALAMFSPCFLFGIYWFLLPESFRWLLSRGRTEEAKKVLNKVVEVNKAEVEEGLVASLLDGIEKPSKTTTDTATALDMVRTWRRAVFTLNICFNWLVNAMVYYGLSLNVESLGGSLYLNFILMGAIEIPAYGSLVLIIDRLGRRKTLFFYMVTAGVACIVSGVLPYELHWLIITTAVVGKMCISASFGVIYLLTPECYPTTMRIVALGTASAFGRVGSALAPQVILLQEIMTSLPFIFIGVMSITAGILSLFFPETVRRKLPQNTAEFDELLRSPIFRTEKHELDKDSSNELLDLKKDPRREKSDVSI</sequence>
<feature type="transmembrane region" description="Helical" evidence="6">
    <location>
        <begin position="253"/>
        <end position="274"/>
    </location>
</feature>
<feature type="transmembrane region" description="Helical" evidence="6">
    <location>
        <begin position="449"/>
        <end position="472"/>
    </location>
</feature>
<dbReference type="GO" id="GO:0016020">
    <property type="term" value="C:membrane"/>
    <property type="evidence" value="ECO:0007669"/>
    <property type="project" value="UniProtKB-SubCell"/>
</dbReference>
<dbReference type="Gene3D" id="1.20.1250.20">
    <property type="entry name" value="MFS general substrate transporter like domains"/>
    <property type="match status" value="1"/>
</dbReference>
<feature type="transmembrane region" description="Helical" evidence="6">
    <location>
        <begin position="426"/>
        <end position="443"/>
    </location>
</feature>
<dbReference type="RefSeq" id="XP_013381223.1">
    <property type="nucleotide sequence ID" value="XM_013525769.1"/>
</dbReference>
<comment type="subcellular location">
    <subcellularLocation>
        <location evidence="1">Membrane</location>
        <topology evidence="1">Multi-pass membrane protein</topology>
    </subcellularLocation>
</comment>
<dbReference type="Proteomes" id="UP000085678">
    <property type="component" value="Unplaced"/>
</dbReference>
<dbReference type="PANTHER" id="PTHR24064">
    <property type="entry name" value="SOLUTE CARRIER FAMILY 22 MEMBER"/>
    <property type="match status" value="1"/>
</dbReference>
<accession>A0A1S3H5E0</accession>
<dbReference type="InterPro" id="IPR020846">
    <property type="entry name" value="MFS_dom"/>
</dbReference>
<organism evidence="8 9">
    <name type="scientific">Lingula anatina</name>
    <name type="common">Brachiopod</name>
    <name type="synonym">Lingula unguis</name>
    <dbReference type="NCBI Taxonomy" id="7574"/>
    <lineage>
        <taxon>Eukaryota</taxon>
        <taxon>Metazoa</taxon>
        <taxon>Spiralia</taxon>
        <taxon>Lophotrochozoa</taxon>
        <taxon>Brachiopoda</taxon>
        <taxon>Linguliformea</taxon>
        <taxon>Lingulata</taxon>
        <taxon>Lingulida</taxon>
        <taxon>Linguloidea</taxon>
        <taxon>Lingulidae</taxon>
        <taxon>Lingula</taxon>
    </lineage>
</organism>
<evidence type="ECO:0000313" key="8">
    <source>
        <dbReference type="Proteomes" id="UP000085678"/>
    </source>
</evidence>
<dbReference type="AlphaFoldDB" id="A0A1S3H5E0"/>
<feature type="transmembrane region" description="Helical" evidence="6">
    <location>
        <begin position="20"/>
        <end position="41"/>
    </location>
</feature>
<dbReference type="OrthoDB" id="6247976at2759"/>
<protein>
    <submittedName>
        <fullName evidence="9">Organic cation transporter protein</fullName>
    </submittedName>
</protein>
<dbReference type="PROSITE" id="PS50850">
    <property type="entry name" value="MFS"/>
    <property type="match status" value="1"/>
</dbReference>
<dbReference type="SUPFAM" id="SSF103473">
    <property type="entry name" value="MFS general substrate transporter"/>
    <property type="match status" value="1"/>
</dbReference>
<dbReference type="InParanoid" id="A0A1S3H5E0"/>
<keyword evidence="8" id="KW-1185">Reference proteome</keyword>
<feature type="domain" description="Major facilitator superfamily (MFS) profile" evidence="7">
    <location>
        <begin position="100"/>
        <end position="537"/>
    </location>
</feature>
<dbReference type="InterPro" id="IPR036259">
    <property type="entry name" value="MFS_trans_sf"/>
</dbReference>
<dbReference type="Pfam" id="PF00083">
    <property type="entry name" value="Sugar_tr"/>
    <property type="match status" value="1"/>
</dbReference>
<feature type="transmembrane region" description="Helical" evidence="6">
    <location>
        <begin position="221"/>
        <end position="241"/>
    </location>
</feature>
<dbReference type="InterPro" id="IPR005828">
    <property type="entry name" value="MFS_sugar_transport-like"/>
</dbReference>
<proteinExistence type="predicted"/>
<feature type="transmembrane region" description="Helical" evidence="6">
    <location>
        <begin position="484"/>
        <end position="506"/>
    </location>
</feature>
<feature type="region of interest" description="Disordered" evidence="5">
    <location>
        <begin position="565"/>
        <end position="587"/>
    </location>
</feature>
<evidence type="ECO:0000256" key="1">
    <source>
        <dbReference type="ARBA" id="ARBA00004141"/>
    </source>
</evidence>
<evidence type="ECO:0000256" key="6">
    <source>
        <dbReference type="SAM" id="Phobius"/>
    </source>
</evidence>
<keyword evidence="4 6" id="KW-0472">Membrane</keyword>
<keyword evidence="2 6" id="KW-0812">Transmembrane</keyword>
<evidence type="ECO:0000256" key="2">
    <source>
        <dbReference type="ARBA" id="ARBA00022692"/>
    </source>
</evidence>
<dbReference type="CDD" id="cd17317">
    <property type="entry name" value="MFS_SLC22"/>
    <property type="match status" value="1"/>
</dbReference>
<evidence type="ECO:0000313" key="9">
    <source>
        <dbReference type="RefSeq" id="XP_013381223.1"/>
    </source>
</evidence>
<reference evidence="9" key="1">
    <citation type="submission" date="2025-08" db="UniProtKB">
        <authorList>
            <consortium name="RefSeq"/>
        </authorList>
    </citation>
    <scope>IDENTIFICATION</scope>
    <source>
        <tissue evidence="9">Gonads</tissue>
    </source>
</reference>
<feature type="transmembrane region" description="Helical" evidence="6">
    <location>
        <begin position="194"/>
        <end position="215"/>
    </location>
</feature>
<name>A0A1S3H5E0_LINAN</name>
<dbReference type="KEGG" id="lak:106152252"/>
<dbReference type="GeneID" id="106152252"/>
<feature type="transmembrane region" description="Helical" evidence="6">
    <location>
        <begin position="280"/>
        <end position="298"/>
    </location>
</feature>